<protein>
    <recommendedName>
        <fullName evidence="3">N-terminal Ras-GEF domain-containing protein</fullName>
    </recommendedName>
</protein>
<dbReference type="AlphaFoldDB" id="A0A220MJR5"/>
<sequence>MLLNAIILYTRSQGEATSFEFNVFDNQFATENLAVRKVLMAMLAAVSNKLTDLEVEYNDSILVEKVGAKRAGELLRFLGATKENMRENLSNGVVVSRIFHAPFTQEHYEYFYNLTDIAQLSHYRLKEGKEDRIVFYFTRYLQLIAPDEKSREAFLEGLEAFSLPYKLVPIA</sequence>
<dbReference type="KEGG" id="bfm:BP422_16510"/>
<dbReference type="RefSeq" id="WP_088908711.1">
    <property type="nucleotide sequence ID" value="NZ_CP018145.1"/>
</dbReference>
<dbReference type="Proteomes" id="UP000197781">
    <property type="component" value="Chromosome"/>
</dbReference>
<gene>
    <name evidence="1" type="ORF">BP422_16510</name>
</gene>
<evidence type="ECO:0000313" key="2">
    <source>
        <dbReference type="Proteomes" id="UP000197781"/>
    </source>
</evidence>
<name>A0A220MJR5_9BACL</name>
<dbReference type="EMBL" id="CP018145">
    <property type="protein sequence ID" value="ASJ55009.1"/>
    <property type="molecule type" value="Genomic_DNA"/>
</dbReference>
<organism evidence="1 2">
    <name type="scientific">Brevibacillus formosus</name>
    <dbReference type="NCBI Taxonomy" id="54913"/>
    <lineage>
        <taxon>Bacteria</taxon>
        <taxon>Bacillati</taxon>
        <taxon>Bacillota</taxon>
        <taxon>Bacilli</taxon>
        <taxon>Bacillales</taxon>
        <taxon>Paenibacillaceae</taxon>
        <taxon>Brevibacillus</taxon>
    </lineage>
</organism>
<accession>A0A220MJR5</accession>
<evidence type="ECO:0008006" key="3">
    <source>
        <dbReference type="Google" id="ProtNLM"/>
    </source>
</evidence>
<reference evidence="1 2" key="1">
    <citation type="submission" date="2016-11" db="EMBL/GenBank/DDBJ databases">
        <authorList>
            <person name="Jaros S."/>
            <person name="Januszkiewicz K."/>
            <person name="Wedrychowicz H."/>
        </authorList>
    </citation>
    <scope>NUCLEOTIDE SEQUENCE [LARGE SCALE GENOMIC DNA]</scope>
    <source>
        <strain evidence="1 2">NF2</strain>
    </source>
</reference>
<evidence type="ECO:0000313" key="1">
    <source>
        <dbReference type="EMBL" id="ASJ55009.1"/>
    </source>
</evidence>
<proteinExistence type="predicted"/>